<reference evidence="3 4" key="1">
    <citation type="submission" date="2017-09" db="EMBL/GenBank/DDBJ databases">
        <title>Depth-based differentiation of microbial function through sediment-hosted aquifers and enrichment of novel symbionts in the deep terrestrial subsurface.</title>
        <authorList>
            <person name="Probst A.J."/>
            <person name="Ladd B."/>
            <person name="Jarett J.K."/>
            <person name="Geller-Mcgrath D.E."/>
            <person name="Sieber C.M."/>
            <person name="Emerson J.B."/>
            <person name="Anantharaman K."/>
            <person name="Thomas B.C."/>
            <person name="Malmstrom R."/>
            <person name="Stieglmeier M."/>
            <person name="Klingl A."/>
            <person name="Woyke T."/>
            <person name="Ryan C.M."/>
            <person name="Banfield J.F."/>
        </authorList>
    </citation>
    <scope>NUCLEOTIDE SEQUENCE [LARGE SCALE GENOMIC DNA]</scope>
    <source>
        <strain evidence="3">CG10_big_fil_rev_8_21_14_0_10_42_12</strain>
    </source>
</reference>
<protein>
    <recommendedName>
        <fullName evidence="2">DUF8128 domain-containing protein</fullName>
    </recommendedName>
</protein>
<comment type="caution">
    <text evidence="3">The sequence shown here is derived from an EMBL/GenBank/DDBJ whole genome shotgun (WGS) entry which is preliminary data.</text>
</comment>
<keyword evidence="1" id="KW-1133">Transmembrane helix</keyword>
<evidence type="ECO:0000259" key="2">
    <source>
        <dbReference type="Pfam" id="PF26449"/>
    </source>
</evidence>
<keyword evidence="1" id="KW-0812">Transmembrane</keyword>
<evidence type="ECO:0000313" key="4">
    <source>
        <dbReference type="Proteomes" id="UP000231333"/>
    </source>
</evidence>
<dbReference type="Proteomes" id="UP000231333">
    <property type="component" value="Unassembled WGS sequence"/>
</dbReference>
<gene>
    <name evidence="3" type="ORF">COV34_02020</name>
</gene>
<dbReference type="InterPro" id="IPR058441">
    <property type="entry name" value="DUF8128"/>
</dbReference>
<evidence type="ECO:0000313" key="3">
    <source>
        <dbReference type="EMBL" id="PIR38362.1"/>
    </source>
</evidence>
<feature type="transmembrane region" description="Helical" evidence="1">
    <location>
        <begin position="12"/>
        <end position="37"/>
    </location>
</feature>
<dbReference type="EMBL" id="PCXL01000011">
    <property type="protein sequence ID" value="PIR38362.1"/>
    <property type="molecule type" value="Genomic_DNA"/>
</dbReference>
<keyword evidence="1" id="KW-0472">Membrane</keyword>
<evidence type="ECO:0000256" key="1">
    <source>
        <dbReference type="SAM" id="Phobius"/>
    </source>
</evidence>
<feature type="domain" description="DUF8128" evidence="2">
    <location>
        <begin position="101"/>
        <end position="391"/>
    </location>
</feature>
<proteinExistence type="predicted"/>
<sequence length="408" mass="46980">MFDAFLEPLRIYLLPTLTVVFSFWYIWLPAMFIMGFWHIWVNFKRREFHFNQGFVLLEMRLPKDISKSPAAMEAVLNHFYQTAGEATFIDRYINGKTRAWFSLELVSIEGQVRFFIWSRKNLRNLIEAQLYAQYPSIEIHEVPDYALPVVSDPSTNTMWGCEFDLTKPDAYPIKTYIDYGLDRDPDEEFKIDPLASLTEYLGSIGRGEQIWIQIIIRAHKKERKKAGTWFGTVDWTDDAKKEIEKLRKQSIIDSEGEKSRVSVLTEGTKDTIAAIERSIGKTPFDCGIRGIYIADKDVFNPINITGLTGAFKSFSSQDHNGFKPARGLTGFDYPWQDYADIRKNKKKADLLDAYKRRSYFHLPAASPSFVLTNEEVATLYHFPGQSVATPTFTRIPSRKAEAPSNLPI</sequence>
<accession>A0A2H0QVQ7</accession>
<dbReference type="AlphaFoldDB" id="A0A2H0QVQ7"/>
<dbReference type="Pfam" id="PF26449">
    <property type="entry name" value="DUF8128"/>
    <property type="match status" value="1"/>
</dbReference>
<name>A0A2H0QVQ7_9BACT</name>
<organism evidence="3 4">
    <name type="scientific">Candidatus Zambryskibacteria bacterium CG10_big_fil_rev_8_21_14_0_10_42_12</name>
    <dbReference type="NCBI Taxonomy" id="1975115"/>
    <lineage>
        <taxon>Bacteria</taxon>
        <taxon>Candidatus Zambryskiibacteriota</taxon>
    </lineage>
</organism>